<dbReference type="RefSeq" id="WP_054327443.1">
    <property type="nucleotide sequence ID" value="NZ_JACOPL010000002.1"/>
</dbReference>
<evidence type="ECO:0000313" key="12">
    <source>
        <dbReference type="Proteomes" id="UP000606499"/>
    </source>
</evidence>
<dbReference type="FunFam" id="3.30.565.10:FF:000006">
    <property type="entry name" value="Sensor histidine kinase WalK"/>
    <property type="match status" value="1"/>
</dbReference>
<accession>A0A923RV00</accession>
<dbReference type="SMART" id="SM00388">
    <property type="entry name" value="HisKA"/>
    <property type="match status" value="1"/>
</dbReference>
<comment type="caution">
    <text evidence="11">The sequence shown here is derived from an EMBL/GenBank/DDBJ whole genome shotgun (WGS) entry which is preliminary data.</text>
</comment>
<evidence type="ECO:0000313" key="11">
    <source>
        <dbReference type="EMBL" id="MBC5724482.1"/>
    </source>
</evidence>
<dbReference type="InterPro" id="IPR003594">
    <property type="entry name" value="HATPase_dom"/>
</dbReference>
<organism evidence="11 12">
    <name type="scientific">Agathobaculum faecis</name>
    <dbReference type="NCBI Taxonomy" id="2763013"/>
    <lineage>
        <taxon>Bacteria</taxon>
        <taxon>Bacillati</taxon>
        <taxon>Bacillota</taxon>
        <taxon>Clostridia</taxon>
        <taxon>Eubacteriales</taxon>
        <taxon>Butyricicoccaceae</taxon>
        <taxon>Agathobaculum</taxon>
    </lineage>
</organism>
<keyword evidence="9" id="KW-0812">Transmembrane</keyword>
<keyword evidence="7" id="KW-0902">Two-component regulatory system</keyword>
<evidence type="ECO:0000256" key="1">
    <source>
        <dbReference type="ARBA" id="ARBA00000085"/>
    </source>
</evidence>
<evidence type="ECO:0000259" key="10">
    <source>
        <dbReference type="PROSITE" id="PS50109"/>
    </source>
</evidence>
<feature type="transmembrane region" description="Helical" evidence="9">
    <location>
        <begin position="153"/>
        <end position="181"/>
    </location>
</feature>
<dbReference type="Pfam" id="PF00512">
    <property type="entry name" value="HisKA"/>
    <property type="match status" value="1"/>
</dbReference>
<dbReference type="Pfam" id="PF16736">
    <property type="entry name" value="sCache_like"/>
    <property type="match status" value="1"/>
</dbReference>
<keyword evidence="9" id="KW-1133">Transmembrane helix</keyword>
<dbReference type="InterPro" id="IPR036890">
    <property type="entry name" value="HATPase_C_sf"/>
</dbReference>
<dbReference type="AlphaFoldDB" id="A0A923RV00"/>
<keyword evidence="6 11" id="KW-0418">Kinase</keyword>
<keyword evidence="4" id="KW-0597">Phosphoprotein</keyword>
<dbReference type="InterPro" id="IPR005467">
    <property type="entry name" value="His_kinase_dom"/>
</dbReference>
<dbReference type="Gene3D" id="3.30.565.10">
    <property type="entry name" value="Histidine kinase-like ATPase, C-terminal domain"/>
    <property type="match status" value="1"/>
</dbReference>
<protein>
    <recommendedName>
        <fullName evidence="3">histidine kinase</fullName>
        <ecNumber evidence="3">2.7.13.3</ecNumber>
    </recommendedName>
</protein>
<evidence type="ECO:0000256" key="9">
    <source>
        <dbReference type="SAM" id="Phobius"/>
    </source>
</evidence>
<dbReference type="CDD" id="cd00082">
    <property type="entry name" value="HisKA"/>
    <property type="match status" value="1"/>
</dbReference>
<dbReference type="Proteomes" id="UP000606499">
    <property type="component" value="Unassembled WGS sequence"/>
</dbReference>
<dbReference type="InterPro" id="IPR004358">
    <property type="entry name" value="Sig_transdc_His_kin-like_C"/>
</dbReference>
<dbReference type="Gene3D" id="1.10.287.130">
    <property type="match status" value="1"/>
</dbReference>
<dbReference type="SMART" id="SM00387">
    <property type="entry name" value="HATPase_c"/>
    <property type="match status" value="1"/>
</dbReference>
<dbReference type="InterPro" id="IPR003661">
    <property type="entry name" value="HisK_dim/P_dom"/>
</dbReference>
<dbReference type="PRINTS" id="PR00344">
    <property type="entry name" value="BCTRLSENSOR"/>
</dbReference>
<dbReference type="Pfam" id="PF02518">
    <property type="entry name" value="HATPase_c"/>
    <property type="match status" value="1"/>
</dbReference>
<dbReference type="SUPFAM" id="SSF55874">
    <property type="entry name" value="ATPase domain of HSP90 chaperone/DNA topoisomerase II/histidine kinase"/>
    <property type="match status" value="1"/>
</dbReference>
<evidence type="ECO:0000256" key="3">
    <source>
        <dbReference type="ARBA" id="ARBA00012438"/>
    </source>
</evidence>
<proteinExistence type="predicted"/>
<dbReference type="EMBL" id="JACOPL010000002">
    <property type="protein sequence ID" value="MBC5724482.1"/>
    <property type="molecule type" value="Genomic_DNA"/>
</dbReference>
<dbReference type="SUPFAM" id="SSF47384">
    <property type="entry name" value="Homodimeric domain of signal transducing histidine kinase"/>
    <property type="match status" value="1"/>
</dbReference>
<dbReference type="InterPro" id="IPR031967">
    <property type="entry name" value="PhoR_single_Cache-like_dom"/>
</dbReference>
<dbReference type="PROSITE" id="PS50109">
    <property type="entry name" value="HIS_KIN"/>
    <property type="match status" value="1"/>
</dbReference>
<dbReference type="CDD" id="cd00075">
    <property type="entry name" value="HATPase"/>
    <property type="match status" value="1"/>
</dbReference>
<dbReference type="FunFam" id="1.10.287.130:FF:000001">
    <property type="entry name" value="Two-component sensor histidine kinase"/>
    <property type="match status" value="1"/>
</dbReference>
<dbReference type="Gene3D" id="3.30.450.20">
    <property type="entry name" value="PAS domain"/>
    <property type="match status" value="1"/>
</dbReference>
<keyword evidence="8 9" id="KW-0472">Membrane</keyword>
<dbReference type="GO" id="GO:0004721">
    <property type="term" value="F:phosphoprotein phosphatase activity"/>
    <property type="evidence" value="ECO:0007669"/>
    <property type="project" value="TreeGrafter"/>
</dbReference>
<evidence type="ECO:0000256" key="7">
    <source>
        <dbReference type="ARBA" id="ARBA00023012"/>
    </source>
</evidence>
<name>A0A923RV00_9FIRM</name>
<dbReference type="InterPro" id="IPR036097">
    <property type="entry name" value="HisK_dim/P_sf"/>
</dbReference>
<evidence type="ECO:0000256" key="4">
    <source>
        <dbReference type="ARBA" id="ARBA00022553"/>
    </source>
</evidence>
<dbReference type="GO" id="GO:0016036">
    <property type="term" value="P:cellular response to phosphate starvation"/>
    <property type="evidence" value="ECO:0007669"/>
    <property type="project" value="TreeGrafter"/>
</dbReference>
<keyword evidence="5" id="KW-0808">Transferase</keyword>
<dbReference type="InterPro" id="IPR050351">
    <property type="entry name" value="BphY/WalK/GraS-like"/>
</dbReference>
<dbReference type="GO" id="GO:0000155">
    <property type="term" value="F:phosphorelay sensor kinase activity"/>
    <property type="evidence" value="ECO:0007669"/>
    <property type="project" value="InterPro"/>
</dbReference>
<dbReference type="PANTHER" id="PTHR45453:SF1">
    <property type="entry name" value="PHOSPHATE REGULON SENSOR PROTEIN PHOR"/>
    <property type="match status" value="1"/>
</dbReference>
<evidence type="ECO:0000256" key="6">
    <source>
        <dbReference type="ARBA" id="ARBA00022777"/>
    </source>
</evidence>
<evidence type="ECO:0000256" key="5">
    <source>
        <dbReference type="ARBA" id="ARBA00022679"/>
    </source>
</evidence>
<reference evidence="11" key="1">
    <citation type="submission" date="2020-08" db="EMBL/GenBank/DDBJ databases">
        <title>Genome public.</title>
        <authorList>
            <person name="Liu C."/>
            <person name="Sun Q."/>
        </authorList>
    </citation>
    <scope>NUCLEOTIDE SEQUENCE</scope>
    <source>
        <strain evidence="11">NSJ-28</strain>
    </source>
</reference>
<gene>
    <name evidence="11" type="ORF">H8S45_03220</name>
</gene>
<dbReference type="GO" id="GO:0005886">
    <property type="term" value="C:plasma membrane"/>
    <property type="evidence" value="ECO:0007669"/>
    <property type="project" value="TreeGrafter"/>
</dbReference>
<comment type="subcellular location">
    <subcellularLocation>
        <location evidence="2">Membrane</location>
    </subcellularLocation>
</comment>
<sequence>MRKRVFGSIFLTALVTLLLTASLLLAAVHSGLSGNARERLAGECGYIARIAERGDRAALEEIGQSYTDRITLVSADGAVLYDNQGDEDSMENHRERPEIEQALRDGVGASSRLSDTLSQQTYYYAQRLQDGTVLRVASTADSAFGALSAASPWIVLIVLLALLVAALLASWLTHVFLAPIVALDLHDPLKNDAYDELSPLLQRMAKQNRRIEAQMSELKRRQAEFDDVTARMDEGLVLFSAMGDILFANRAVRALFPKDSASGGYLTLCRDPEYVRVVEEALGGESAHGRMEKDGRVYSLTASSVAGEGQSHAAVLFVVDSTERDQAERQRQEFTANVSHELKTPLTSIMGYAEIMENGIVKPEDVAPFAGKIRAEAVRLLTLIEDIIRLSQLDEGGAPAPFEPVELLALCGTVRDRLQHKAAAHKVTLAVTGKPVTAQAQRRTLEQMVFNLADNAVAYNRAGGSVTIEAGAEGGAPFIRVSDTGIGIAPADQARVFERFYRVDKSHSKMTGGTGLGLSIVKHGAALHHAKIELQSALGVGTTITLRFPKA</sequence>
<keyword evidence="12" id="KW-1185">Reference proteome</keyword>
<dbReference type="PANTHER" id="PTHR45453">
    <property type="entry name" value="PHOSPHATE REGULON SENSOR PROTEIN PHOR"/>
    <property type="match status" value="1"/>
</dbReference>
<dbReference type="EC" id="2.7.13.3" evidence="3"/>
<comment type="catalytic activity">
    <reaction evidence="1">
        <text>ATP + protein L-histidine = ADP + protein N-phospho-L-histidine.</text>
        <dbReference type="EC" id="2.7.13.3"/>
    </reaction>
</comment>
<evidence type="ECO:0000256" key="8">
    <source>
        <dbReference type="ARBA" id="ARBA00023136"/>
    </source>
</evidence>
<feature type="domain" description="Histidine kinase" evidence="10">
    <location>
        <begin position="337"/>
        <end position="551"/>
    </location>
</feature>
<evidence type="ECO:0000256" key="2">
    <source>
        <dbReference type="ARBA" id="ARBA00004370"/>
    </source>
</evidence>